<proteinExistence type="predicted"/>
<feature type="signal peptide" evidence="1">
    <location>
        <begin position="1"/>
        <end position="22"/>
    </location>
</feature>
<keyword evidence="4" id="KW-0378">Hydrolase</keyword>
<dbReference type="InterPro" id="IPR001375">
    <property type="entry name" value="Peptidase_S9_cat"/>
</dbReference>
<dbReference type="InterPro" id="IPR029058">
    <property type="entry name" value="AB_hydrolase_fold"/>
</dbReference>
<dbReference type="PANTHER" id="PTHR11731:SF118">
    <property type="entry name" value="BLR1971 PROTEIN"/>
    <property type="match status" value="1"/>
</dbReference>
<dbReference type="GO" id="GO:0004177">
    <property type="term" value="F:aminopeptidase activity"/>
    <property type="evidence" value="ECO:0007669"/>
    <property type="project" value="UniProtKB-KW"/>
</dbReference>
<dbReference type="GO" id="GO:0006508">
    <property type="term" value="P:proteolysis"/>
    <property type="evidence" value="ECO:0007669"/>
    <property type="project" value="InterPro"/>
</dbReference>
<evidence type="ECO:0000256" key="1">
    <source>
        <dbReference type="SAM" id="SignalP"/>
    </source>
</evidence>
<dbReference type="EMBL" id="LT629690">
    <property type="protein sequence ID" value="SDF77873.1"/>
    <property type="molecule type" value="Genomic_DNA"/>
</dbReference>
<gene>
    <name evidence="4" type="ORF">SAMN05444167_3284</name>
</gene>
<dbReference type="OrthoDB" id="9812921at2"/>
<keyword evidence="5" id="KW-1185">Reference proteome</keyword>
<feature type="chain" id="PRO_5009242150" evidence="1">
    <location>
        <begin position="23"/>
        <end position="813"/>
    </location>
</feature>
<dbReference type="SUPFAM" id="SSF53474">
    <property type="entry name" value="alpha/beta-Hydrolases"/>
    <property type="match status" value="1"/>
</dbReference>
<evidence type="ECO:0000259" key="2">
    <source>
        <dbReference type="Pfam" id="PF00326"/>
    </source>
</evidence>
<dbReference type="Pfam" id="PF00326">
    <property type="entry name" value="Peptidase_S9"/>
    <property type="match status" value="1"/>
</dbReference>
<evidence type="ECO:0000313" key="5">
    <source>
        <dbReference type="Proteomes" id="UP000182427"/>
    </source>
</evidence>
<dbReference type="AlphaFoldDB" id="A0A1G7NVB0"/>
<dbReference type="SUPFAM" id="SSF82171">
    <property type="entry name" value="DPP6 N-terminal domain-like"/>
    <property type="match status" value="1"/>
</dbReference>
<dbReference type="GO" id="GO:0008236">
    <property type="term" value="F:serine-type peptidase activity"/>
    <property type="evidence" value="ECO:0007669"/>
    <property type="project" value="InterPro"/>
</dbReference>
<dbReference type="InterPro" id="IPR050278">
    <property type="entry name" value="Serine_Prot_S9B/DPPIV"/>
</dbReference>
<organism evidence="4 5">
    <name type="scientific">Terriglobus roseus</name>
    <dbReference type="NCBI Taxonomy" id="392734"/>
    <lineage>
        <taxon>Bacteria</taxon>
        <taxon>Pseudomonadati</taxon>
        <taxon>Acidobacteriota</taxon>
        <taxon>Terriglobia</taxon>
        <taxon>Terriglobales</taxon>
        <taxon>Acidobacteriaceae</taxon>
        <taxon>Terriglobus</taxon>
    </lineage>
</organism>
<sequence>MNHTLYRSAAALALGFAAVASAQQTLTAADYARAESRLATKTASLVDHAVTQVTWLKNPSAPEGGDRFWYRDTANGNTTFMLVDAAKNTKAPAFDHALMANALNAAGIRNASSTSLPITDISYADSNNTIVVGVRGERYRCAMAASYTCTKEAIPPAHQQGAQPAVSTTGTGGNAGMSTNPATAAPLRPGRDEAVVSPDGKKAAFIRDWNLWVRDISTGEEKPLTTDGAYNYGYATDNAGWTHSNRAVLVWSPDSKKIATFQQDQRKTGMMYLVSAAVGHPTLDAWPYPLPGDKDVTMIERVVIDVDAAKVVRLKMPADQHRSSLCDDISCRGGGWDDVQWSADAKTLAFLSTSRDHRTENLRMADVSTGDVRDVMNEVAATYFESGNGKVNWKYLSTRNEILWFSERNNWGNLFLYDAGTGKLKHEVTKGDWNVTQVLRVDEKTGDIFFEGVGREKGWDPYYSAVYRGNLDGKGVTLLSPEPMNHAATFSEDGKYFVDVFSTPQVPQTTVLRDATGKTIAEVAKADITRLKATGWQAPINITVKARDGKTDLYGLMFKPSNFDATKKYPIVNYIYPGPQTGSVGSRSFSAARGDSPALAELGFIVVSIDGMGTPWRSKKFHDAYFGDMGDNTLPDQVAGMKELAAKNAWIDIDKAGIWGHSGGGFATADAMFRYPDFFKVGWSESGNHENRNYEDDWAEKWIGLDDAANKKAYDDAANEAHAANLKGKLMLVHGTMDDNVPPNNTLVVVDALMKANKDFDLLMVPNAHHGYADQAYYIMRRRWDYFVKNLAGGMPPKEYPLAMPQAQAGRRR</sequence>
<evidence type="ECO:0000313" key="4">
    <source>
        <dbReference type="EMBL" id="SDF77873.1"/>
    </source>
</evidence>
<dbReference type="Pfam" id="PF00930">
    <property type="entry name" value="DPPIV_N"/>
    <property type="match status" value="1"/>
</dbReference>
<reference evidence="5" key="1">
    <citation type="submission" date="2016-10" db="EMBL/GenBank/DDBJ databases">
        <authorList>
            <person name="Varghese N."/>
            <person name="Submissions S."/>
        </authorList>
    </citation>
    <scope>NUCLEOTIDE SEQUENCE [LARGE SCALE GENOMIC DNA]</scope>
    <source>
        <strain evidence="5">GAS232</strain>
    </source>
</reference>
<dbReference type="Proteomes" id="UP000182427">
    <property type="component" value="Chromosome I"/>
</dbReference>
<dbReference type="Gene3D" id="2.140.10.30">
    <property type="entry name" value="Dipeptidylpeptidase IV, N-terminal domain"/>
    <property type="match status" value="1"/>
</dbReference>
<feature type="domain" description="Peptidase S9 prolyl oligopeptidase catalytic" evidence="2">
    <location>
        <begin position="598"/>
        <end position="792"/>
    </location>
</feature>
<dbReference type="Gene3D" id="3.40.50.1820">
    <property type="entry name" value="alpha/beta hydrolase"/>
    <property type="match status" value="1"/>
</dbReference>
<dbReference type="InterPro" id="IPR002469">
    <property type="entry name" value="Peptidase_S9B_N"/>
</dbReference>
<name>A0A1G7NVB0_9BACT</name>
<accession>A0A1G7NVB0</accession>
<dbReference type="RefSeq" id="WP_083346103.1">
    <property type="nucleotide sequence ID" value="NZ_LT629690.1"/>
</dbReference>
<keyword evidence="4" id="KW-0031">Aminopeptidase</keyword>
<feature type="domain" description="Dipeptidylpeptidase IV N-terminal" evidence="3">
    <location>
        <begin position="192"/>
        <end position="507"/>
    </location>
</feature>
<protein>
    <submittedName>
        <fullName evidence="4">Dipeptidyl aminopeptidase/acylaminoacyl peptidase</fullName>
    </submittedName>
</protein>
<evidence type="ECO:0000259" key="3">
    <source>
        <dbReference type="Pfam" id="PF00930"/>
    </source>
</evidence>
<keyword evidence="1" id="KW-0732">Signal</keyword>
<dbReference type="PANTHER" id="PTHR11731">
    <property type="entry name" value="PROTEASE FAMILY S9B,C DIPEPTIDYL-PEPTIDASE IV-RELATED"/>
    <property type="match status" value="1"/>
</dbReference>
<keyword evidence="4" id="KW-0645">Protease</keyword>